<feature type="transmembrane region" description="Helical" evidence="6">
    <location>
        <begin position="494"/>
        <end position="519"/>
    </location>
</feature>
<feature type="transmembrane region" description="Helical" evidence="6">
    <location>
        <begin position="262"/>
        <end position="286"/>
    </location>
</feature>
<feature type="transmembrane region" description="Helical" evidence="6">
    <location>
        <begin position="231"/>
        <end position="250"/>
    </location>
</feature>
<protein>
    <recommendedName>
        <fullName evidence="7">Major facilitator superfamily (MFS) profile domain-containing protein</fullName>
    </recommendedName>
</protein>
<evidence type="ECO:0000256" key="6">
    <source>
        <dbReference type="SAM" id="Phobius"/>
    </source>
</evidence>
<evidence type="ECO:0000259" key="7">
    <source>
        <dbReference type="PROSITE" id="PS50850"/>
    </source>
</evidence>
<gene>
    <name evidence="8" type="ORF">ABL_09009</name>
</gene>
<dbReference type="PANTHER" id="PTHR23501:SF156">
    <property type="entry name" value="TRANSPORTER, PUTATIVE-RELATED"/>
    <property type="match status" value="1"/>
</dbReference>
<accession>A0A100IS56</accession>
<feature type="transmembrane region" description="Helical" evidence="6">
    <location>
        <begin position="145"/>
        <end position="161"/>
    </location>
</feature>
<feature type="transmembrane region" description="Helical" evidence="6">
    <location>
        <begin position="197"/>
        <end position="219"/>
    </location>
</feature>
<dbReference type="VEuPathDB" id="FungiDB:M747DRAFT_314415"/>
<dbReference type="PRINTS" id="PR01036">
    <property type="entry name" value="TCRTETB"/>
</dbReference>
<comment type="subcellular location">
    <subcellularLocation>
        <location evidence="1">Membrane</location>
        <topology evidence="1">Multi-pass membrane protein</topology>
    </subcellularLocation>
</comment>
<dbReference type="Gene3D" id="1.20.1720.10">
    <property type="entry name" value="Multidrug resistance protein D"/>
    <property type="match status" value="1"/>
</dbReference>
<feature type="transmembrane region" description="Helical" evidence="6">
    <location>
        <begin position="326"/>
        <end position="345"/>
    </location>
</feature>
<dbReference type="InterPro" id="IPR011701">
    <property type="entry name" value="MFS"/>
</dbReference>
<dbReference type="VEuPathDB" id="FungiDB:ATCC64974_91340"/>
<sequence>MGSPTSAWLRRLLGVGVGVGVERRGRGPACVLLLYPPSPVSSDSISASTHIYQRQLDKDEGSMEKTTSQSRGHDQDPEIRVTRQEEAASGSQSPTPASQKKHYSFYLSIVMLAVIALIVSWDVTALSLALPVIADQLHGTNFQSFWANIAFILGVAVAQPVCSNISDVVGRKYVLYASIILFGVGSIVFATATNMDIIIVGRLIEGLGSGGLDVLQSIILCDITTMKERPWWLGVMSMANAVGAVTGPFIGGQFAQAVGWPWLGWINLITAGATGVLAFFFLHLTPLEGSVNEKIRRLDWLGFALFVVISTIIALPLSWADTLYPWGSWQTLVPLLIGLLLIIPFRFVEKRAVAPMIPYQIFDNISIITGTLSGAFYGALLNPVLLYLPLFFEAVYLETPIQAAKSILALCCLVVAISIIVSLLIDWRRKYRIALWTGWIITAIFLGLNYVIDADSTRAQAYAFQAILGAGLGMTLVATMITVLASVRKVNDEGLAAGMLVTARFVGSLLGLAICSTVFNSMFERGMSPLTGTGTELPESISVLRDASQAVGFIPRMREIHDVDAEVIRVVTDAYEDAFHTIWVVLATIAGLAAALSLLTRQNSLEKEDVGRQGWKVPEAS</sequence>
<feature type="transmembrane region" description="Helical" evidence="6">
    <location>
        <begin position="173"/>
        <end position="191"/>
    </location>
</feature>
<dbReference type="InterPro" id="IPR020846">
    <property type="entry name" value="MFS_dom"/>
</dbReference>
<keyword evidence="4 6" id="KW-0472">Membrane</keyword>
<feature type="transmembrane region" description="Helical" evidence="6">
    <location>
        <begin position="365"/>
        <end position="387"/>
    </location>
</feature>
<dbReference type="VEuPathDB" id="FungiDB:An11g05550"/>
<evidence type="ECO:0000313" key="9">
    <source>
        <dbReference type="Proteomes" id="UP000068243"/>
    </source>
</evidence>
<comment type="caution">
    <text evidence="8">The sequence shown here is derived from an EMBL/GenBank/DDBJ whole genome shotgun (WGS) entry which is preliminary data.</text>
</comment>
<proteinExistence type="predicted"/>
<feature type="transmembrane region" description="Helical" evidence="6">
    <location>
        <begin position="464"/>
        <end position="487"/>
    </location>
</feature>
<evidence type="ECO:0000256" key="1">
    <source>
        <dbReference type="ARBA" id="ARBA00004141"/>
    </source>
</evidence>
<dbReference type="Proteomes" id="UP000068243">
    <property type="component" value="Unassembled WGS sequence"/>
</dbReference>
<dbReference type="PANTHER" id="PTHR23501">
    <property type="entry name" value="MAJOR FACILITATOR SUPERFAMILY"/>
    <property type="match status" value="1"/>
</dbReference>
<dbReference type="EMBL" id="BCMY01000020">
    <property type="protein sequence ID" value="GAQ46348.1"/>
    <property type="molecule type" value="Genomic_DNA"/>
</dbReference>
<feature type="region of interest" description="Disordered" evidence="5">
    <location>
        <begin position="56"/>
        <end position="98"/>
    </location>
</feature>
<keyword evidence="2 6" id="KW-0812">Transmembrane</keyword>
<name>A0A100IS56_ASPNG</name>
<dbReference type="InterPro" id="IPR036259">
    <property type="entry name" value="MFS_trans_sf"/>
</dbReference>
<keyword evidence="3 6" id="KW-1133">Transmembrane helix</keyword>
<feature type="compositionally biased region" description="Polar residues" evidence="5">
    <location>
        <begin position="89"/>
        <end position="98"/>
    </location>
</feature>
<evidence type="ECO:0000256" key="2">
    <source>
        <dbReference type="ARBA" id="ARBA00022692"/>
    </source>
</evidence>
<dbReference type="SUPFAM" id="SSF103473">
    <property type="entry name" value="MFS general substrate transporter"/>
    <property type="match status" value="1"/>
</dbReference>
<feature type="transmembrane region" description="Helical" evidence="6">
    <location>
        <begin position="433"/>
        <end position="452"/>
    </location>
</feature>
<feature type="compositionally biased region" description="Basic and acidic residues" evidence="5">
    <location>
        <begin position="71"/>
        <end position="86"/>
    </location>
</feature>
<dbReference type="VEuPathDB" id="FungiDB:ASPNIDRAFT2_1187679"/>
<feature type="transmembrane region" description="Helical" evidence="6">
    <location>
        <begin position="578"/>
        <end position="599"/>
    </location>
</feature>
<evidence type="ECO:0000256" key="3">
    <source>
        <dbReference type="ARBA" id="ARBA00022989"/>
    </source>
</evidence>
<dbReference type="Gene3D" id="1.20.1250.20">
    <property type="entry name" value="MFS general substrate transporter like domains"/>
    <property type="match status" value="1"/>
</dbReference>
<organism evidence="8 9">
    <name type="scientific">Aspergillus niger</name>
    <dbReference type="NCBI Taxonomy" id="5061"/>
    <lineage>
        <taxon>Eukaryota</taxon>
        <taxon>Fungi</taxon>
        <taxon>Dikarya</taxon>
        <taxon>Ascomycota</taxon>
        <taxon>Pezizomycotina</taxon>
        <taxon>Eurotiomycetes</taxon>
        <taxon>Eurotiomycetidae</taxon>
        <taxon>Eurotiales</taxon>
        <taxon>Aspergillaceae</taxon>
        <taxon>Aspergillus</taxon>
        <taxon>Aspergillus subgen. Circumdati</taxon>
    </lineage>
</organism>
<feature type="transmembrane region" description="Helical" evidence="6">
    <location>
        <begin position="105"/>
        <end position="133"/>
    </location>
</feature>
<dbReference type="OrthoDB" id="4139357at2759"/>
<dbReference type="AlphaFoldDB" id="A0A100IS56"/>
<dbReference type="Pfam" id="PF07690">
    <property type="entry name" value="MFS_1"/>
    <property type="match status" value="1"/>
</dbReference>
<feature type="domain" description="Major facilitator superfamily (MFS) profile" evidence="7">
    <location>
        <begin position="108"/>
        <end position="605"/>
    </location>
</feature>
<dbReference type="PROSITE" id="PS50850">
    <property type="entry name" value="MFS"/>
    <property type="match status" value="1"/>
</dbReference>
<evidence type="ECO:0000256" key="5">
    <source>
        <dbReference type="SAM" id="MobiDB-lite"/>
    </source>
</evidence>
<dbReference type="OMA" id="QAVGFIP"/>
<feature type="transmembrane region" description="Helical" evidence="6">
    <location>
        <begin position="298"/>
        <end position="320"/>
    </location>
</feature>
<dbReference type="GO" id="GO:0005886">
    <property type="term" value="C:plasma membrane"/>
    <property type="evidence" value="ECO:0007669"/>
    <property type="project" value="TreeGrafter"/>
</dbReference>
<dbReference type="GO" id="GO:0022857">
    <property type="term" value="F:transmembrane transporter activity"/>
    <property type="evidence" value="ECO:0007669"/>
    <property type="project" value="InterPro"/>
</dbReference>
<evidence type="ECO:0000256" key="4">
    <source>
        <dbReference type="ARBA" id="ARBA00023136"/>
    </source>
</evidence>
<reference evidence="9" key="1">
    <citation type="journal article" date="2016" name="Genome Announc.">
        <title>Draft genome sequence of Aspergillus niger strain An76.</title>
        <authorList>
            <person name="Gong W."/>
            <person name="Cheng Z."/>
            <person name="Zhang H."/>
            <person name="Liu L."/>
            <person name="Gao P."/>
            <person name="Wang L."/>
        </authorList>
    </citation>
    <scope>NUCLEOTIDE SEQUENCE [LARGE SCALE GENOMIC DNA]</scope>
    <source>
        <strain evidence="9">An76</strain>
    </source>
</reference>
<evidence type="ECO:0000313" key="8">
    <source>
        <dbReference type="EMBL" id="GAQ46348.1"/>
    </source>
</evidence>
<feature type="transmembrane region" description="Helical" evidence="6">
    <location>
        <begin position="407"/>
        <end position="426"/>
    </location>
</feature>